<dbReference type="GO" id="GO:0009507">
    <property type="term" value="C:chloroplast"/>
    <property type="evidence" value="ECO:0007669"/>
    <property type="project" value="UniProtKB-SubCell"/>
</dbReference>
<evidence type="ECO:0000313" key="9">
    <source>
        <dbReference type="Proteomes" id="UP001159364"/>
    </source>
</evidence>
<evidence type="ECO:0000256" key="1">
    <source>
        <dbReference type="ARBA" id="ARBA00004229"/>
    </source>
</evidence>
<feature type="region of interest" description="Disordered" evidence="7">
    <location>
        <begin position="123"/>
        <end position="155"/>
    </location>
</feature>
<dbReference type="Pfam" id="PF01126">
    <property type="entry name" value="Heme_oxygenase"/>
    <property type="match status" value="1"/>
</dbReference>
<proteinExistence type="inferred from homology"/>
<comment type="subcellular location">
    <subcellularLocation>
        <location evidence="1">Plastid</location>
        <location evidence="1">Chloroplast</location>
    </subcellularLocation>
</comment>
<reference evidence="8 9" key="1">
    <citation type="submission" date="2021-09" db="EMBL/GenBank/DDBJ databases">
        <title>Genomic insights and catalytic innovation underlie evolution of tropane alkaloids biosynthesis.</title>
        <authorList>
            <person name="Wang Y.-J."/>
            <person name="Tian T."/>
            <person name="Huang J.-P."/>
            <person name="Huang S.-X."/>
        </authorList>
    </citation>
    <scope>NUCLEOTIDE SEQUENCE [LARGE SCALE GENOMIC DNA]</scope>
    <source>
        <strain evidence="8">KIB-2018</strain>
        <tissue evidence="8">Leaf</tissue>
    </source>
</reference>
<dbReference type="PANTHER" id="PTHR35703">
    <property type="entry name" value="HEME OXYGENASE 1, CHLOROPLASTIC-RELATED"/>
    <property type="match status" value="1"/>
</dbReference>
<evidence type="ECO:0000256" key="2">
    <source>
        <dbReference type="ARBA" id="ARBA00006134"/>
    </source>
</evidence>
<gene>
    <name evidence="8" type="ORF">K2173_028066</name>
</gene>
<dbReference type="CDD" id="cd19165">
    <property type="entry name" value="HemeO"/>
    <property type="match status" value="1"/>
</dbReference>
<comment type="caution">
    <text evidence="8">The sequence shown here is derived from an EMBL/GenBank/DDBJ whole genome shotgun (WGS) entry which is preliminary data.</text>
</comment>
<feature type="compositionally biased region" description="Basic and acidic residues" evidence="7">
    <location>
        <begin position="135"/>
        <end position="144"/>
    </location>
</feature>
<keyword evidence="3" id="KW-0150">Chloroplast</keyword>
<dbReference type="Gene3D" id="1.20.910.10">
    <property type="entry name" value="Heme oxygenase-like"/>
    <property type="match status" value="1"/>
</dbReference>
<accession>A0AAV8U440</accession>
<dbReference type="EMBL" id="JAIWQS010000002">
    <property type="protein sequence ID" value="KAJ8772889.1"/>
    <property type="molecule type" value="Genomic_DNA"/>
</dbReference>
<dbReference type="InterPro" id="IPR002051">
    <property type="entry name" value="Haem_Oase"/>
</dbReference>
<dbReference type="InterPro" id="IPR016084">
    <property type="entry name" value="Haem_Oase-like_multi-hlx"/>
</dbReference>
<evidence type="ECO:0000256" key="5">
    <source>
        <dbReference type="ARBA" id="ARBA00022640"/>
    </source>
</evidence>
<dbReference type="GO" id="GO:0004392">
    <property type="term" value="F:heme oxygenase (decyclizing) activity"/>
    <property type="evidence" value="ECO:0007669"/>
    <property type="project" value="InterPro"/>
</dbReference>
<dbReference type="GO" id="GO:0015979">
    <property type="term" value="P:photosynthesis"/>
    <property type="evidence" value="ECO:0007669"/>
    <property type="project" value="UniProtKB-KW"/>
</dbReference>
<keyword evidence="5" id="KW-0934">Plastid</keyword>
<keyword evidence="9" id="KW-1185">Reference proteome</keyword>
<dbReference type="GO" id="GO:0006788">
    <property type="term" value="P:heme oxidation"/>
    <property type="evidence" value="ECO:0007669"/>
    <property type="project" value="InterPro"/>
</dbReference>
<evidence type="ECO:0000313" key="8">
    <source>
        <dbReference type="EMBL" id="KAJ8772889.1"/>
    </source>
</evidence>
<dbReference type="PANTHER" id="PTHR35703:SF1">
    <property type="entry name" value="INACTIVE HEME OXYGENASE 2, CHLOROPLASTIC-RELATED"/>
    <property type="match status" value="1"/>
</dbReference>
<dbReference type="Proteomes" id="UP001159364">
    <property type="component" value="Linkage Group LG02"/>
</dbReference>
<comment type="similarity">
    <text evidence="2">Belongs to the heme oxygenase family.</text>
</comment>
<dbReference type="GO" id="GO:0010024">
    <property type="term" value="P:phytochromobilin biosynthetic process"/>
    <property type="evidence" value="ECO:0007669"/>
    <property type="project" value="TreeGrafter"/>
</dbReference>
<feature type="compositionally biased region" description="Polar residues" evidence="7">
    <location>
        <begin position="123"/>
        <end position="133"/>
    </location>
</feature>
<evidence type="ECO:0000256" key="4">
    <source>
        <dbReference type="ARBA" id="ARBA00022531"/>
    </source>
</evidence>
<organism evidence="8 9">
    <name type="scientific">Erythroxylum novogranatense</name>
    <dbReference type="NCBI Taxonomy" id="1862640"/>
    <lineage>
        <taxon>Eukaryota</taxon>
        <taxon>Viridiplantae</taxon>
        <taxon>Streptophyta</taxon>
        <taxon>Embryophyta</taxon>
        <taxon>Tracheophyta</taxon>
        <taxon>Spermatophyta</taxon>
        <taxon>Magnoliopsida</taxon>
        <taxon>eudicotyledons</taxon>
        <taxon>Gunneridae</taxon>
        <taxon>Pentapetalae</taxon>
        <taxon>rosids</taxon>
        <taxon>fabids</taxon>
        <taxon>Malpighiales</taxon>
        <taxon>Erythroxylaceae</taxon>
        <taxon>Erythroxylum</taxon>
    </lineage>
</organism>
<sequence length="336" mass="38318">MKLLSLTSSKPPYAAVAPPLESFVQFSLFPSQCLKLGRSLTLNGNVTRTRYAPGPRITCCMNPETTTTNSTTTIATTSVGPPVVKKRRRYRKAYPGESKGITEEMRFVAMRLRNINGKYTYSKTTVNSDNGSLDSEDKSVKQEQEDVVEEERVEDRNSDKASWFPSMEGFVKYMVDSKLVFDTVERIIDNSDDVSYAYFRNNGLERSKSLAKDLDWFSQKDVAIPQPSAPGVSYAEYLEELAEKSAPLFLCHFYNIYFSHVAGGQVITRQVSDKLFEGRDLEFHRWDGDAQEMLKSVREKLNMLGEHWSRDVKNRCLKEATKSFRYLGQIVRLIIL</sequence>
<dbReference type="InterPro" id="IPR016951">
    <property type="entry name" value="Haem_Oase_decyc_pln"/>
</dbReference>
<keyword evidence="6" id="KW-0809">Transit peptide</keyword>
<dbReference type="AlphaFoldDB" id="A0AAV8U440"/>
<evidence type="ECO:0000256" key="6">
    <source>
        <dbReference type="ARBA" id="ARBA00022946"/>
    </source>
</evidence>
<keyword evidence="4" id="KW-0602">Photosynthesis</keyword>
<dbReference type="SUPFAM" id="SSF48613">
    <property type="entry name" value="Heme oxygenase-like"/>
    <property type="match status" value="1"/>
</dbReference>
<protein>
    <submittedName>
        <fullName evidence="8">Uncharacterized protein</fullName>
    </submittedName>
</protein>
<evidence type="ECO:0000256" key="3">
    <source>
        <dbReference type="ARBA" id="ARBA00022528"/>
    </source>
</evidence>
<dbReference type="InterPro" id="IPR016053">
    <property type="entry name" value="Haem_Oase-like"/>
</dbReference>
<name>A0AAV8U440_9ROSI</name>
<evidence type="ECO:0000256" key="7">
    <source>
        <dbReference type="SAM" id="MobiDB-lite"/>
    </source>
</evidence>